<keyword evidence="2" id="KW-1185">Reference proteome</keyword>
<dbReference type="EMBL" id="AAXW01000002">
    <property type="protein sequence ID" value="EAZ93725.1"/>
    <property type="molecule type" value="Genomic_DNA"/>
</dbReference>
<sequence>MQNTPTSNPIPAHKRILRFSCLSLTLAIRSWEWTYPTVAI</sequence>
<comment type="caution">
    <text evidence="1">The sequence shown here is derived from an EMBL/GenBank/DDBJ whole genome shotgun (WGS) entry which is preliminary data.</text>
</comment>
<gene>
    <name evidence="1" type="ORF">CY0110_18057</name>
</gene>
<organism evidence="1 2">
    <name type="scientific">Crocosphaera chwakensis CCY0110</name>
    <dbReference type="NCBI Taxonomy" id="391612"/>
    <lineage>
        <taxon>Bacteria</taxon>
        <taxon>Bacillati</taxon>
        <taxon>Cyanobacteriota</taxon>
        <taxon>Cyanophyceae</taxon>
        <taxon>Oscillatoriophycideae</taxon>
        <taxon>Chroococcales</taxon>
        <taxon>Aphanothecaceae</taxon>
        <taxon>Crocosphaera</taxon>
        <taxon>Crocosphaera chwakensis</taxon>
    </lineage>
</organism>
<dbReference type="Proteomes" id="UP000003781">
    <property type="component" value="Unassembled WGS sequence"/>
</dbReference>
<reference evidence="1 2" key="1">
    <citation type="submission" date="2007-03" db="EMBL/GenBank/DDBJ databases">
        <authorList>
            <person name="Stal L."/>
            <person name="Ferriera S."/>
            <person name="Johnson J."/>
            <person name="Kravitz S."/>
            <person name="Beeson K."/>
            <person name="Sutton G."/>
            <person name="Rogers Y.-H."/>
            <person name="Friedman R."/>
            <person name="Frazier M."/>
            <person name="Venter J.C."/>
        </authorList>
    </citation>
    <scope>NUCLEOTIDE SEQUENCE [LARGE SCALE GENOMIC DNA]</scope>
    <source>
        <strain evidence="1 2">CCY0110</strain>
    </source>
</reference>
<protein>
    <submittedName>
        <fullName evidence="1">Uncharacterized protein</fullName>
    </submittedName>
</protein>
<name>A3IIU3_9CHRO</name>
<evidence type="ECO:0000313" key="2">
    <source>
        <dbReference type="Proteomes" id="UP000003781"/>
    </source>
</evidence>
<evidence type="ECO:0000313" key="1">
    <source>
        <dbReference type="EMBL" id="EAZ93725.1"/>
    </source>
</evidence>
<proteinExistence type="predicted"/>
<accession>A3IIU3</accession>
<dbReference type="AlphaFoldDB" id="A3IIU3"/>